<feature type="compositionally biased region" description="Pro residues" evidence="19">
    <location>
        <begin position="477"/>
        <end position="491"/>
    </location>
</feature>
<dbReference type="GO" id="GO:0007156">
    <property type="term" value="P:homophilic cell adhesion via plasma membrane adhesion molecules"/>
    <property type="evidence" value="ECO:0007669"/>
    <property type="project" value="InterPro"/>
</dbReference>
<dbReference type="InterPro" id="IPR020894">
    <property type="entry name" value="Cadherin_CS"/>
</dbReference>
<organism evidence="23 24">
    <name type="scientific">Dipodomys ordii</name>
    <name type="common">Ord's kangaroo rat</name>
    <dbReference type="NCBI Taxonomy" id="10020"/>
    <lineage>
        <taxon>Eukaryota</taxon>
        <taxon>Metazoa</taxon>
        <taxon>Chordata</taxon>
        <taxon>Craniata</taxon>
        <taxon>Vertebrata</taxon>
        <taxon>Euteleostomi</taxon>
        <taxon>Mammalia</taxon>
        <taxon>Eutheria</taxon>
        <taxon>Euarchontoglires</taxon>
        <taxon>Glires</taxon>
        <taxon>Rodentia</taxon>
        <taxon>Castorimorpha</taxon>
        <taxon>Heteromyidae</taxon>
        <taxon>Dipodomyinae</taxon>
        <taxon>Dipodomys</taxon>
    </lineage>
</organism>
<dbReference type="AlphaFoldDB" id="A0A1S3GLA1"/>
<keyword evidence="4 20" id="KW-0812">Transmembrane</keyword>
<evidence type="ECO:0000256" key="8">
    <source>
        <dbReference type="ARBA" id="ARBA00022837"/>
    </source>
</evidence>
<feature type="region of interest" description="Disordered" evidence="19">
    <location>
        <begin position="453"/>
        <end position="554"/>
    </location>
</feature>
<evidence type="ECO:0000256" key="5">
    <source>
        <dbReference type="ARBA" id="ARBA00022729"/>
    </source>
</evidence>
<evidence type="ECO:0000256" key="10">
    <source>
        <dbReference type="ARBA" id="ARBA00023136"/>
    </source>
</evidence>
<dbReference type="GO" id="GO:0016324">
    <property type="term" value="C:apical plasma membrane"/>
    <property type="evidence" value="ECO:0007669"/>
    <property type="project" value="UniProtKB-SubCell"/>
</dbReference>
<evidence type="ECO:0000256" key="11">
    <source>
        <dbReference type="ARBA" id="ARBA00023180"/>
    </source>
</evidence>
<evidence type="ECO:0000256" key="1">
    <source>
        <dbReference type="ARBA" id="ARBA00004247"/>
    </source>
</evidence>
<feature type="signal peptide" evidence="21">
    <location>
        <begin position="1"/>
        <end position="28"/>
    </location>
</feature>
<dbReference type="GO" id="GO:0016342">
    <property type="term" value="C:catenin complex"/>
    <property type="evidence" value="ECO:0007669"/>
    <property type="project" value="TreeGrafter"/>
</dbReference>
<dbReference type="GO" id="GO:0008013">
    <property type="term" value="F:beta-catenin binding"/>
    <property type="evidence" value="ECO:0007669"/>
    <property type="project" value="TreeGrafter"/>
</dbReference>
<feature type="compositionally biased region" description="Gly residues" evidence="19">
    <location>
        <begin position="536"/>
        <end position="552"/>
    </location>
</feature>
<dbReference type="GO" id="GO:0005509">
    <property type="term" value="F:calcium ion binding"/>
    <property type="evidence" value="ECO:0007669"/>
    <property type="project" value="UniProtKB-UniRule"/>
</dbReference>
<name>A0A1S3GLA1_DIPOR</name>
<keyword evidence="12" id="KW-0966">Cell projection</keyword>
<feature type="chain" id="PRO_5010178798" description="Cadherin-related family member 5" evidence="21">
    <location>
        <begin position="29"/>
        <end position="751"/>
    </location>
</feature>
<dbReference type="InParanoid" id="A0A1S3GLA1"/>
<dbReference type="PROSITE" id="PS00232">
    <property type="entry name" value="CADHERIN_1"/>
    <property type="match status" value="1"/>
</dbReference>
<evidence type="ECO:0000256" key="13">
    <source>
        <dbReference type="ARBA" id="ARBA00056389"/>
    </source>
</evidence>
<keyword evidence="6" id="KW-0677">Repeat</keyword>
<feature type="region of interest" description="Disordered" evidence="19">
    <location>
        <begin position="619"/>
        <end position="677"/>
    </location>
</feature>
<keyword evidence="23" id="KW-1185">Reference proteome</keyword>
<comment type="subcellular location">
    <subcellularLocation>
        <location evidence="1">Apical cell membrane</location>
        <topology evidence="1">Single-pass type I membrane protein</topology>
    </subcellularLocation>
    <subcellularLocation>
        <location evidence="14">Cell projection</location>
        <location evidence="14">Microvillus membrane</location>
        <topology evidence="14">Single-pass type I membrane protein</topology>
    </subcellularLocation>
</comment>
<evidence type="ECO:0000256" key="3">
    <source>
        <dbReference type="ARBA" id="ARBA00022553"/>
    </source>
</evidence>
<evidence type="ECO:0000256" key="4">
    <source>
        <dbReference type="ARBA" id="ARBA00022692"/>
    </source>
</evidence>
<evidence type="ECO:0000256" key="7">
    <source>
        <dbReference type="ARBA" id="ARBA00022782"/>
    </source>
</evidence>
<proteinExistence type="predicted"/>
<feature type="transmembrane region" description="Helical" evidence="20">
    <location>
        <begin position="562"/>
        <end position="584"/>
    </location>
</feature>
<evidence type="ECO:0000256" key="18">
    <source>
        <dbReference type="PROSITE-ProRule" id="PRU00043"/>
    </source>
</evidence>
<dbReference type="FunFam" id="2.60.40.60:FF:000261">
    <property type="entry name" value="Cadherin-related family member 5"/>
    <property type="match status" value="1"/>
</dbReference>
<dbReference type="InterPro" id="IPR015919">
    <property type="entry name" value="Cadherin-like_sf"/>
</dbReference>
<keyword evidence="10 20" id="KW-0472">Membrane</keyword>
<evidence type="ECO:0000256" key="14">
    <source>
        <dbReference type="ARBA" id="ARBA00060382"/>
    </source>
</evidence>
<feature type="compositionally biased region" description="Acidic residues" evidence="19">
    <location>
        <begin position="725"/>
        <end position="734"/>
    </location>
</feature>
<feature type="domain" description="Cadherin" evidence="22">
    <location>
        <begin position="251"/>
        <end position="356"/>
    </location>
</feature>
<keyword evidence="11" id="KW-0325">Glycoprotein</keyword>
<evidence type="ECO:0000256" key="17">
    <source>
        <dbReference type="ARBA" id="ARBA00081919"/>
    </source>
</evidence>
<dbReference type="RefSeq" id="XP_012888782.1">
    <property type="nucleotide sequence ID" value="XM_013033328.1"/>
</dbReference>
<dbReference type="OrthoDB" id="8958491at2759"/>
<keyword evidence="5 21" id="KW-0732">Signal</keyword>
<accession>A0A1S3GLA1</accession>
<dbReference type="FunCoup" id="A0A1S3GLA1">
    <property type="interactions" value="59"/>
</dbReference>
<dbReference type="Gene3D" id="2.60.40.60">
    <property type="entry name" value="Cadherins"/>
    <property type="match status" value="3"/>
</dbReference>
<dbReference type="GO" id="GO:0016477">
    <property type="term" value="P:cell migration"/>
    <property type="evidence" value="ECO:0007669"/>
    <property type="project" value="TreeGrafter"/>
</dbReference>
<comment type="subunit">
    <text evidence="15">Part of the IMAC/intermicrovillar adhesion complex/intermicrovillar tip-link complex composed of ANKS4B, MYO7B, USH1C, CDHR2 and CDHR5. Interacts (via cytoplasmic domain) with USH1C and MYO7B; required for proper localization of CDHR5 to microvilli tips and its function in brush border differentiation.</text>
</comment>
<dbReference type="GO" id="GO:0045296">
    <property type="term" value="F:cadherin binding"/>
    <property type="evidence" value="ECO:0007669"/>
    <property type="project" value="TreeGrafter"/>
</dbReference>
<evidence type="ECO:0000256" key="15">
    <source>
        <dbReference type="ARBA" id="ARBA00063725"/>
    </source>
</evidence>
<evidence type="ECO:0000256" key="6">
    <source>
        <dbReference type="ARBA" id="ARBA00022737"/>
    </source>
</evidence>
<dbReference type="GO" id="GO:0031528">
    <property type="term" value="C:microvillus membrane"/>
    <property type="evidence" value="ECO:0007669"/>
    <property type="project" value="UniProtKB-SubCell"/>
</dbReference>
<reference evidence="24" key="1">
    <citation type="submission" date="2025-08" db="UniProtKB">
        <authorList>
            <consortium name="RefSeq"/>
        </authorList>
    </citation>
    <scope>IDENTIFICATION</scope>
    <source>
        <tissue evidence="24">Kidney</tissue>
    </source>
</reference>
<sequence length="751" mass="78300">MGALALLGPPLLLPLLLALLGRAPGAAAQAQVCTVSQSYFQLEENTNITGPLANITVPLGQHVELSDLSTPLAFEIRGNQLFLNTTLDYEETPILEAHIICKRGSSVVTNFRVLVVVQDVNDNAPEFPFTSKEWNVTEDTKVKSVVIPEAELQATDKDKDDTLFYSLLEVTPGASSFFSLEGVNRPSLRLDKPLDFLKTRNMTFQLIVQDTVGSTEPSHTATATLVLSVLPADLRPPWFLPCTYSDGYVCLEAQYHGSVPVGHRPTSPLTLRPGPIYAVDGDRGIDQRIVYSIAGGNQEDTFAINDTSGNLTMAKSVPSPTVFVLMVKAEQADGARYSITKATLEARGTAGHSPRFPQSVFRGTVEAGSGANATVRDAASPTRFLRIWAEDPEFPDFNSAIRYRITNSSDFTMEGEIVLTTRALQHASVFYAEVKANNTVTGATATATAEIHVTEQEPPATPPTGTTLRPPVSSTPGLPPTEGPSSSPPSATPGGGAQPTAPPSATPGGGSAQTLTPGSAQTTMSPGPSGSPPAAGRGGPGGDGQPGAGQPGAGQHFSTVDMAVLGGVLGALLLLALIGLVILLHKQYGHRLHCCSGRAGEPQALGSDNQAFLKEDEAAWAPSPSPEPQPTPPEKTPASPDPETPELPTPAQPRPEPLGLAPGTPAPAGAADSPSAAVRSILTKERRPEGGYKAVWFGEDIGAEADVVVLNTPAAEADGPGNAGSEDEGSGSDEDTGRRTPPAGSPDSTYI</sequence>
<feature type="domain" description="Cadherin" evidence="22">
    <location>
        <begin position="74"/>
        <end position="127"/>
    </location>
</feature>
<feature type="region of interest" description="Disordered" evidence="19">
    <location>
        <begin position="709"/>
        <end position="751"/>
    </location>
</feature>
<dbReference type="InterPro" id="IPR039808">
    <property type="entry name" value="Cadherin"/>
</dbReference>
<evidence type="ECO:0000313" key="23">
    <source>
        <dbReference type="Proteomes" id="UP000081671"/>
    </source>
</evidence>
<keyword evidence="2" id="KW-1003">Cell membrane</keyword>
<dbReference type="SMART" id="SM00112">
    <property type="entry name" value="CA"/>
    <property type="match status" value="4"/>
</dbReference>
<gene>
    <name evidence="24" type="primary">Cdhr5</name>
</gene>
<feature type="domain" description="Cadherin" evidence="22">
    <location>
        <begin position="357"/>
        <end position="465"/>
    </location>
</feature>
<keyword evidence="7" id="KW-0221">Differentiation</keyword>
<evidence type="ECO:0000256" key="2">
    <source>
        <dbReference type="ARBA" id="ARBA00022475"/>
    </source>
</evidence>
<protein>
    <recommendedName>
        <fullName evidence="16">Cadherin-related family member 5</fullName>
    </recommendedName>
    <alternativeName>
        <fullName evidence="17">Mu-protocadherin</fullName>
    </alternativeName>
</protein>
<feature type="compositionally biased region" description="Low complexity" evidence="19">
    <location>
        <begin position="525"/>
        <end position="535"/>
    </location>
</feature>
<comment type="function">
    <text evidence="13">Intermicrovillar adhesion molecule that forms, via its extracellular domain, calcium-dependent heterophilic complexes with CDHR2 on adjacent microvilli. Thereby, controls the packing of microvilli at the apical membrane of epithelial cells. Through its cytoplasmic domain, interacts with microvillus cytoplasmic proteins to form the intermicrovillar adhesion complex/IMAC. This complex plays a central role in microvilli and epithelial brush border differentiation.</text>
</comment>
<keyword evidence="3" id="KW-0597">Phosphoprotein</keyword>
<evidence type="ECO:0000259" key="22">
    <source>
        <dbReference type="PROSITE" id="PS50268"/>
    </source>
</evidence>
<evidence type="ECO:0000256" key="9">
    <source>
        <dbReference type="ARBA" id="ARBA00022989"/>
    </source>
</evidence>
<dbReference type="CTD" id="53841"/>
<evidence type="ECO:0000256" key="21">
    <source>
        <dbReference type="SAM" id="SignalP"/>
    </source>
</evidence>
<dbReference type="STRING" id="10020.ENSDORP00000016071"/>
<dbReference type="CDD" id="cd11304">
    <property type="entry name" value="Cadherin_repeat"/>
    <property type="match status" value="2"/>
</dbReference>
<dbReference type="PROSITE" id="PS50268">
    <property type="entry name" value="CADHERIN_2"/>
    <property type="match status" value="4"/>
</dbReference>
<evidence type="ECO:0000256" key="19">
    <source>
        <dbReference type="SAM" id="MobiDB-lite"/>
    </source>
</evidence>
<keyword evidence="9 20" id="KW-1133">Transmembrane helix</keyword>
<dbReference type="KEGG" id="dord:105998558"/>
<dbReference type="PANTHER" id="PTHR24027:SF414">
    <property type="entry name" value="CADHERIN-RELATED FAMILY MEMBER 5 ISOFORM X1"/>
    <property type="match status" value="1"/>
</dbReference>
<feature type="compositionally biased region" description="Low complexity" evidence="19">
    <location>
        <begin position="657"/>
        <end position="677"/>
    </location>
</feature>
<evidence type="ECO:0000256" key="20">
    <source>
        <dbReference type="SAM" id="Phobius"/>
    </source>
</evidence>
<dbReference type="PANTHER" id="PTHR24027">
    <property type="entry name" value="CADHERIN-23"/>
    <property type="match status" value="1"/>
</dbReference>
<feature type="compositionally biased region" description="Polar residues" evidence="19">
    <location>
        <begin position="513"/>
        <end position="524"/>
    </location>
</feature>
<dbReference type="GO" id="GO:0030154">
    <property type="term" value="P:cell differentiation"/>
    <property type="evidence" value="ECO:0007669"/>
    <property type="project" value="UniProtKB-KW"/>
</dbReference>
<dbReference type="SUPFAM" id="SSF49313">
    <property type="entry name" value="Cadherin-like"/>
    <property type="match status" value="3"/>
</dbReference>
<dbReference type="InterPro" id="IPR002126">
    <property type="entry name" value="Cadherin-like_dom"/>
</dbReference>
<evidence type="ECO:0000313" key="24">
    <source>
        <dbReference type="RefSeq" id="XP_012888782.1"/>
    </source>
</evidence>
<dbReference type="Proteomes" id="UP000081671">
    <property type="component" value="Unplaced"/>
</dbReference>
<evidence type="ECO:0000256" key="12">
    <source>
        <dbReference type="ARBA" id="ARBA00023273"/>
    </source>
</evidence>
<keyword evidence="8 18" id="KW-0106">Calcium</keyword>
<feature type="domain" description="Cadherin" evidence="22">
    <location>
        <begin position="128"/>
        <end position="239"/>
    </location>
</feature>
<dbReference type="GeneID" id="105998558"/>
<evidence type="ECO:0000256" key="16">
    <source>
        <dbReference type="ARBA" id="ARBA00067494"/>
    </source>
</evidence>
<feature type="compositionally biased region" description="Pro residues" evidence="19">
    <location>
        <begin position="623"/>
        <end position="656"/>
    </location>
</feature>